<evidence type="ECO:0000256" key="2">
    <source>
        <dbReference type="ARBA" id="ARBA00022723"/>
    </source>
</evidence>
<dbReference type="InterPro" id="IPR013785">
    <property type="entry name" value="Aldolase_TIM"/>
</dbReference>
<dbReference type="SUPFAM" id="SSF102114">
    <property type="entry name" value="Radical SAM enzymes"/>
    <property type="match status" value="1"/>
</dbReference>
<dbReference type="InterPro" id="IPR058240">
    <property type="entry name" value="rSAM_sf"/>
</dbReference>
<keyword evidence="7" id="KW-1185">Reference proteome</keyword>
<dbReference type="GO" id="GO:0051536">
    <property type="term" value="F:iron-sulfur cluster binding"/>
    <property type="evidence" value="ECO:0007669"/>
    <property type="project" value="UniProtKB-KW"/>
</dbReference>
<dbReference type="InterPro" id="IPR006638">
    <property type="entry name" value="Elp3/MiaA/NifB-like_rSAM"/>
</dbReference>
<keyword evidence="4" id="KW-0411">Iron-sulfur</keyword>
<accession>E8N4E5</accession>
<dbReference type="GO" id="GO:0046872">
    <property type="term" value="F:metal ion binding"/>
    <property type="evidence" value="ECO:0007669"/>
    <property type="project" value="UniProtKB-KW"/>
</dbReference>
<dbReference type="GO" id="GO:0006281">
    <property type="term" value="P:DNA repair"/>
    <property type="evidence" value="ECO:0007669"/>
    <property type="project" value="InterPro"/>
</dbReference>
<dbReference type="CDD" id="cd01335">
    <property type="entry name" value="Radical_SAM"/>
    <property type="match status" value="1"/>
</dbReference>
<dbReference type="Pfam" id="PF04055">
    <property type="entry name" value="Radical_SAM"/>
    <property type="match status" value="1"/>
</dbReference>
<dbReference type="OrthoDB" id="9801154at2"/>
<dbReference type="HOGENOM" id="CLU_033784_1_0_0"/>
<dbReference type="EMBL" id="AP012029">
    <property type="protein sequence ID" value="BAJ63309.1"/>
    <property type="molecule type" value="Genomic_DNA"/>
</dbReference>
<evidence type="ECO:0000256" key="3">
    <source>
        <dbReference type="ARBA" id="ARBA00023004"/>
    </source>
</evidence>
<feature type="domain" description="Radical SAM core" evidence="5">
    <location>
        <begin position="60"/>
        <end position="303"/>
    </location>
</feature>
<dbReference type="InterPro" id="IPR023874">
    <property type="entry name" value="DNA_rSAM_put"/>
</dbReference>
<dbReference type="SMART" id="SM00729">
    <property type="entry name" value="Elp3"/>
    <property type="match status" value="1"/>
</dbReference>
<name>E8N4E5_ANATU</name>
<reference evidence="6 7" key="1">
    <citation type="submission" date="2010-12" db="EMBL/GenBank/DDBJ databases">
        <title>Whole genome sequence of Anaerolinea thermophila UNI-1.</title>
        <authorList>
            <person name="Narita-Yamada S."/>
            <person name="Kishi E."/>
            <person name="Watanabe Y."/>
            <person name="Takasaki K."/>
            <person name="Ankai A."/>
            <person name="Oguchi A."/>
            <person name="Fukui S."/>
            <person name="Takahashi M."/>
            <person name="Yashiro I."/>
            <person name="Hosoyama A."/>
            <person name="Sekiguchi Y."/>
            <person name="Hanada S."/>
            <person name="Fujita N."/>
        </authorList>
    </citation>
    <scope>NUCLEOTIDE SEQUENCE [LARGE SCALE GENOMIC DNA]</scope>
    <source>
        <strain evidence="7">DSM 14523 / JCM 11388 / NBRC 100420 / UNI-1</strain>
    </source>
</reference>
<dbReference type="AlphaFoldDB" id="E8N4E5"/>
<evidence type="ECO:0000256" key="4">
    <source>
        <dbReference type="ARBA" id="ARBA00023014"/>
    </source>
</evidence>
<evidence type="ECO:0000313" key="6">
    <source>
        <dbReference type="EMBL" id="BAJ63309.1"/>
    </source>
</evidence>
<dbReference type="Proteomes" id="UP000008922">
    <property type="component" value="Chromosome"/>
</dbReference>
<sequence length="397" mass="45052">MFYNEAVDTLEKFRLLQSEMRLEVADDIPLSSVSSGQSAVESGVSGDCPVDFPISTATLPNGRKIPLLKSLLTSACERNCHYCPFRTGRDFRRVTFKPEELAKVIVELTTKGVIQGAFLSSGIAGGGLRTQDRLLITAEILRKKYQYQGYLHLKIMPGAEYDQVVHAMQLADRVSINLEGPNTRVLQALAPQKIFFEELLEPLRWVEKIRQILPPWRGWKSRWPSSTTQFVVGAVGESDLEILSTTAWLYQKVRLARAYFSGFSPTPDTPFEDRAACSPWREHRLYQASFLLRDYGFDLEDFPFTSGGNLPLDTDPKMAWAQIHLLQSPVEINRAEKRELLRVPGIGPKTAEAILAARRRHRITSEEDLKRLGIPLQRAAAFLLVNGRRLQHQLRFW</sequence>
<dbReference type="Pfam" id="PF12836">
    <property type="entry name" value="HHH_3"/>
    <property type="match status" value="1"/>
</dbReference>
<dbReference type="InterPro" id="IPR003583">
    <property type="entry name" value="Hlx-hairpin-Hlx_DNA-bd_motif"/>
</dbReference>
<dbReference type="InterPro" id="IPR007197">
    <property type="entry name" value="rSAM"/>
</dbReference>
<keyword evidence="1" id="KW-0949">S-adenosyl-L-methionine</keyword>
<dbReference type="GO" id="GO:0003677">
    <property type="term" value="F:DNA binding"/>
    <property type="evidence" value="ECO:0007669"/>
    <property type="project" value="InterPro"/>
</dbReference>
<gene>
    <name evidence="6" type="ordered locus">ANT_12750</name>
</gene>
<dbReference type="InterPro" id="IPR051675">
    <property type="entry name" value="Endo/Exo/Phosphatase_dom_1"/>
</dbReference>
<dbReference type="InParanoid" id="E8N4E5"/>
<dbReference type="PANTHER" id="PTHR21180">
    <property type="entry name" value="ENDONUCLEASE/EXONUCLEASE/PHOSPHATASE FAMILY DOMAIN-CONTAINING PROTEIN 1"/>
    <property type="match status" value="1"/>
</dbReference>
<dbReference type="eggNOG" id="COG4277">
    <property type="taxonomic scope" value="Bacteria"/>
</dbReference>
<dbReference type="GO" id="GO:0003824">
    <property type="term" value="F:catalytic activity"/>
    <property type="evidence" value="ECO:0007669"/>
    <property type="project" value="InterPro"/>
</dbReference>
<protein>
    <recommendedName>
        <fullName evidence="5">Radical SAM core domain-containing protein</fullName>
    </recommendedName>
</protein>
<dbReference type="SMART" id="SM00278">
    <property type="entry name" value="HhH1"/>
    <property type="match status" value="1"/>
</dbReference>
<keyword evidence="2" id="KW-0479">Metal-binding</keyword>
<proteinExistence type="predicted"/>
<dbReference type="Gene3D" id="1.10.150.320">
    <property type="entry name" value="Photosystem II 12 kDa extrinsic protein"/>
    <property type="match status" value="1"/>
</dbReference>
<dbReference type="KEGG" id="atm:ANT_12750"/>
<dbReference type="Gene3D" id="3.20.20.70">
    <property type="entry name" value="Aldolase class I"/>
    <property type="match status" value="1"/>
</dbReference>
<dbReference type="RefSeq" id="WP_013559697.1">
    <property type="nucleotide sequence ID" value="NC_014960.1"/>
</dbReference>
<dbReference type="PROSITE" id="PS51918">
    <property type="entry name" value="RADICAL_SAM"/>
    <property type="match status" value="1"/>
</dbReference>
<evidence type="ECO:0000259" key="5">
    <source>
        <dbReference type="PROSITE" id="PS51918"/>
    </source>
</evidence>
<dbReference type="SUPFAM" id="SSF47781">
    <property type="entry name" value="RuvA domain 2-like"/>
    <property type="match status" value="1"/>
</dbReference>
<dbReference type="InterPro" id="IPR010994">
    <property type="entry name" value="RuvA_2-like"/>
</dbReference>
<evidence type="ECO:0000313" key="7">
    <source>
        <dbReference type="Proteomes" id="UP000008922"/>
    </source>
</evidence>
<keyword evidence="3" id="KW-0408">Iron</keyword>
<dbReference type="SFLD" id="SFLDS00029">
    <property type="entry name" value="Radical_SAM"/>
    <property type="match status" value="1"/>
</dbReference>
<dbReference type="PANTHER" id="PTHR21180:SF9">
    <property type="entry name" value="TYPE II SECRETION SYSTEM PROTEIN K"/>
    <property type="match status" value="1"/>
</dbReference>
<evidence type="ECO:0000256" key="1">
    <source>
        <dbReference type="ARBA" id="ARBA00022691"/>
    </source>
</evidence>
<dbReference type="SFLD" id="SFLDG01102">
    <property type="entry name" value="Uncharacterised_Radical_SAM_Su"/>
    <property type="match status" value="1"/>
</dbReference>
<organism evidence="6 7">
    <name type="scientific">Anaerolinea thermophila (strain DSM 14523 / JCM 11388 / NBRC 100420 / UNI-1)</name>
    <dbReference type="NCBI Taxonomy" id="926569"/>
    <lineage>
        <taxon>Bacteria</taxon>
        <taxon>Bacillati</taxon>
        <taxon>Chloroflexota</taxon>
        <taxon>Anaerolineae</taxon>
        <taxon>Anaerolineales</taxon>
        <taxon>Anaerolineaceae</taxon>
        <taxon>Anaerolinea</taxon>
    </lineage>
</organism>